<proteinExistence type="predicted"/>
<keyword evidence="1" id="KW-0732">Signal</keyword>
<evidence type="ECO:0000313" key="3">
    <source>
        <dbReference type="Proteomes" id="UP001354989"/>
    </source>
</evidence>
<reference evidence="2 3" key="1">
    <citation type="submission" date="2021-12" db="EMBL/GenBank/DDBJ databases">
        <title>Genome sequencing of bacteria with rrn-lacking chromosome and rrn-plasmid.</title>
        <authorList>
            <person name="Anda M."/>
            <person name="Iwasaki W."/>
        </authorList>
    </citation>
    <scope>NUCLEOTIDE SEQUENCE [LARGE SCALE GENOMIC DNA]</scope>
    <source>
        <strain evidence="2 3">NBRC 101262</strain>
        <plasmid evidence="2 3">pPP6</plasmid>
    </source>
</reference>
<feature type="chain" id="PRO_5046728904" description="SH3b domain-containing protein" evidence="1">
    <location>
        <begin position="22"/>
        <end position="289"/>
    </location>
</feature>
<dbReference type="EMBL" id="AP025298">
    <property type="protein sequence ID" value="BDD02113.1"/>
    <property type="molecule type" value="Genomic_DNA"/>
</dbReference>
<evidence type="ECO:0000313" key="2">
    <source>
        <dbReference type="EMBL" id="BDD02113.1"/>
    </source>
</evidence>
<evidence type="ECO:0000256" key="1">
    <source>
        <dbReference type="SAM" id="SignalP"/>
    </source>
</evidence>
<geneLocation type="plasmid" evidence="2 3">
    <name>pPP6</name>
</geneLocation>
<sequence length="289" mass="33971">MRISHKILIFFCIFLSVHATAQNIGIIHDKDGYTNIRSTTRPKSKIVGKINETQQFVFYSSDTTNWWKVKLIDKKGSSKEGFVHKSRIRALYQSEKIKEVRYHQYGATASSFRLMKRNIDSNDLPDSYLIETIDIRGRVCDLIFFWEGEIVSNHLCYLPPWIKYEYPNDTTIIHRNFDSNGSPYSDIECEVWHQTTYHLNSEQTKIIKVNREVKIDTAQYLNEYGWDKDLLFNVLREMNQTEPGLGSIEDYKKSTAKLNGKFPIGEEFKLYKYGEPDLEYEEIKALLFK</sequence>
<feature type="signal peptide" evidence="1">
    <location>
        <begin position="1"/>
        <end position="21"/>
    </location>
</feature>
<organism evidence="2 3">
    <name type="scientific">Persicobacter psychrovividus</name>
    <dbReference type="NCBI Taxonomy" id="387638"/>
    <lineage>
        <taxon>Bacteria</taxon>
        <taxon>Pseudomonadati</taxon>
        <taxon>Bacteroidota</taxon>
        <taxon>Cytophagia</taxon>
        <taxon>Cytophagales</taxon>
        <taxon>Persicobacteraceae</taxon>
        <taxon>Persicobacter</taxon>
    </lineage>
</organism>
<dbReference type="Gene3D" id="2.30.30.40">
    <property type="entry name" value="SH3 Domains"/>
    <property type="match status" value="1"/>
</dbReference>
<gene>
    <name evidence="2" type="ORF">PEPS_43930</name>
</gene>
<dbReference type="RefSeq" id="WP_338399401.1">
    <property type="nucleotide sequence ID" value="NZ_AP025298.1"/>
</dbReference>
<keyword evidence="3" id="KW-1185">Reference proteome</keyword>
<accession>A0ABM7VMH1</accession>
<name>A0ABM7VMH1_9BACT</name>
<dbReference type="Proteomes" id="UP001354989">
    <property type="component" value="Plasmid pPP6"/>
</dbReference>
<evidence type="ECO:0008006" key="4">
    <source>
        <dbReference type="Google" id="ProtNLM"/>
    </source>
</evidence>
<protein>
    <recommendedName>
        <fullName evidence="4">SH3b domain-containing protein</fullName>
    </recommendedName>
</protein>
<keyword evidence="2" id="KW-0614">Plasmid</keyword>